<gene>
    <name evidence="1" type="ORF">EGO53_05985</name>
</gene>
<evidence type="ECO:0000313" key="1">
    <source>
        <dbReference type="EMBL" id="QDL31356.1"/>
    </source>
</evidence>
<accession>A0A515CT59</accession>
<sequence length="67" mass="7327">MSYLHDLTAAGIGRVANPLGLPIRSGILRAETGNRTGQWEGDKDEVRVLIAEALGIAPEQIRPSRYR</sequence>
<dbReference type="EMBL" id="CP033893">
    <property type="protein sequence ID" value="QDL31356.1"/>
    <property type="molecule type" value="Genomic_DNA"/>
</dbReference>
<protein>
    <submittedName>
        <fullName evidence="1">Transcriptional regulator</fullName>
    </submittedName>
</protein>
<reference evidence="1 2" key="1">
    <citation type="submission" date="2018-11" db="EMBL/GenBank/DDBJ databases">
        <title>The first complete genome of Serratia liquefaciens isolated from metalophyte plant revel distinctness adaptive mechanisms in an extreme habitat.</title>
        <authorList>
            <person name="Caneschi W.L."/>
            <person name="Sanchez A.B."/>
            <person name="Felestrino E.B."/>
            <person name="Assis R.A.B."/>
            <person name="Lemes C.G.C."/>
            <person name="Cordeiro I.F."/>
            <person name="Fonseca N.P."/>
            <person name="Villa M."/>
            <person name="Vieira I.T."/>
            <person name="Moraes L.A."/>
            <person name="Kamino L.H.Y."/>
            <person name="do Carmo F."/>
            <person name="Garcia C.M."/>
            <person name="Almeida N.F."/>
            <person name="Silva R.S."/>
            <person name="Ferro J.A."/>
            <person name="Ferro M.I.T."/>
            <person name="Varani A.M."/>
            <person name="Ferreira R.M."/>
            <person name="dos Santos V.L."/>
            <person name="Silva U.C."/>
            <person name="Setubal J.C."/>
            <person name="Moreira L.M."/>
        </authorList>
    </citation>
    <scope>NUCLEOTIDE SEQUENCE [LARGE SCALE GENOMIC DNA]</scope>
    <source>
        <strain evidence="1 2">FG3</strain>
    </source>
</reference>
<proteinExistence type="predicted"/>
<name>A0A515CT59_SERLI</name>
<dbReference type="AlphaFoldDB" id="A0A515CT59"/>
<organism evidence="1 2">
    <name type="scientific">Serratia liquefaciens</name>
    <dbReference type="NCBI Taxonomy" id="614"/>
    <lineage>
        <taxon>Bacteria</taxon>
        <taxon>Pseudomonadati</taxon>
        <taxon>Pseudomonadota</taxon>
        <taxon>Gammaproteobacteria</taxon>
        <taxon>Enterobacterales</taxon>
        <taxon>Yersiniaceae</taxon>
        <taxon>Serratia</taxon>
    </lineage>
</organism>
<dbReference type="RefSeq" id="WP_185959430.1">
    <property type="nucleotide sequence ID" value="NZ_CP033893.1"/>
</dbReference>
<evidence type="ECO:0000313" key="2">
    <source>
        <dbReference type="Proteomes" id="UP000317572"/>
    </source>
</evidence>
<dbReference type="STRING" id="614.XJ20_07880"/>
<dbReference type="Proteomes" id="UP000317572">
    <property type="component" value="Chromosome"/>
</dbReference>